<protein>
    <submittedName>
        <fullName evidence="4">Jumonji domain containing protein</fullName>
    </submittedName>
</protein>
<dbReference type="SUPFAM" id="SSF51197">
    <property type="entry name" value="Clavaminate synthase-like"/>
    <property type="match status" value="1"/>
</dbReference>
<feature type="domain" description="JmjC" evidence="3">
    <location>
        <begin position="220"/>
        <end position="309"/>
    </location>
</feature>
<proteinExistence type="predicted"/>
<dbReference type="Pfam" id="PF02373">
    <property type="entry name" value="JmjC"/>
    <property type="match status" value="1"/>
</dbReference>
<dbReference type="PANTHER" id="PTHR10694:SF7">
    <property type="entry name" value="[HISTONE H3]-TRIMETHYL-L-LYSINE(9) DEMETHYLASE"/>
    <property type="match status" value="1"/>
</dbReference>
<keyword evidence="2" id="KW-0812">Transmembrane</keyword>
<evidence type="ECO:0000259" key="3">
    <source>
        <dbReference type="PROSITE" id="PS51184"/>
    </source>
</evidence>
<dbReference type="GO" id="GO:0032454">
    <property type="term" value="F:histone H3K9 demethylase activity"/>
    <property type="evidence" value="ECO:0007669"/>
    <property type="project" value="TreeGrafter"/>
</dbReference>
<feature type="region of interest" description="Disordered" evidence="1">
    <location>
        <begin position="15"/>
        <end position="42"/>
    </location>
</feature>
<dbReference type="GO" id="GO:0010468">
    <property type="term" value="P:regulation of gene expression"/>
    <property type="evidence" value="ECO:0007669"/>
    <property type="project" value="TreeGrafter"/>
</dbReference>
<evidence type="ECO:0000313" key="4">
    <source>
        <dbReference type="EMBL" id="ETO10264.1"/>
    </source>
</evidence>
<dbReference type="PANTHER" id="PTHR10694">
    <property type="entry name" value="LYSINE-SPECIFIC DEMETHYLASE"/>
    <property type="match status" value="1"/>
</dbReference>
<comment type="caution">
    <text evidence="4">The sequence shown here is derived from an EMBL/GenBank/DDBJ whole genome shotgun (WGS) entry which is preliminary data.</text>
</comment>
<dbReference type="InterPro" id="IPR003347">
    <property type="entry name" value="JmjC_dom"/>
</dbReference>
<name>X6M8M4_RETFI</name>
<dbReference type="OrthoDB" id="9547406at2759"/>
<reference evidence="4 5" key="1">
    <citation type="journal article" date="2013" name="Curr. Biol.">
        <title>The Genome of the Foraminiferan Reticulomyxa filosa.</title>
        <authorList>
            <person name="Glockner G."/>
            <person name="Hulsmann N."/>
            <person name="Schleicher M."/>
            <person name="Noegel A.A."/>
            <person name="Eichinger L."/>
            <person name="Gallinger C."/>
            <person name="Pawlowski J."/>
            <person name="Sierra R."/>
            <person name="Euteneuer U."/>
            <person name="Pillet L."/>
            <person name="Moustafa A."/>
            <person name="Platzer M."/>
            <person name="Groth M."/>
            <person name="Szafranski K."/>
            <person name="Schliwa M."/>
        </authorList>
    </citation>
    <scope>NUCLEOTIDE SEQUENCE [LARGE SCALE GENOMIC DNA]</scope>
</reference>
<dbReference type="GO" id="GO:0051864">
    <property type="term" value="F:histone H3K36 demethylase activity"/>
    <property type="evidence" value="ECO:0007669"/>
    <property type="project" value="TreeGrafter"/>
</dbReference>
<gene>
    <name evidence="4" type="ORF">RFI_27110</name>
</gene>
<evidence type="ECO:0000256" key="1">
    <source>
        <dbReference type="SAM" id="MobiDB-lite"/>
    </source>
</evidence>
<evidence type="ECO:0000313" key="5">
    <source>
        <dbReference type="Proteomes" id="UP000023152"/>
    </source>
</evidence>
<dbReference type="PROSITE" id="PS51184">
    <property type="entry name" value="JMJC"/>
    <property type="match status" value="1"/>
</dbReference>
<dbReference type="Gene3D" id="2.60.120.650">
    <property type="entry name" value="Cupin"/>
    <property type="match status" value="1"/>
</dbReference>
<sequence length="309" mass="36268">MDAIRNLDYIDWHSIEGDEESTDEMATMDKDEEKKKTETKKKKKIKGKLEMTPCSEEMVKDFCEKIGCYYEYNKQTNTFESRPVSEWKMKCPIRQQLQPLSGGESGDRCGVYQAILFARDKESLSVLDYWKQGRSELHRELQQHIGSRQVLKWIDQDLIEEHIDPIVNELIRNLAYMKPLYGADTLGSIMHPNQVCFHKILTYTYIYIIIIIIIIIILLKGDGHVWNLTALDSVLNLMDSPIEGVNYPYLYFGRWRALFSWHIEDKGLYSINMLHFGKVFFFVHTPFFFFFGYPKSTLSVVNCLQLIKL</sequence>
<dbReference type="GO" id="GO:0005634">
    <property type="term" value="C:nucleus"/>
    <property type="evidence" value="ECO:0007669"/>
    <property type="project" value="TreeGrafter"/>
</dbReference>
<dbReference type="Proteomes" id="UP000023152">
    <property type="component" value="Unassembled WGS sequence"/>
</dbReference>
<dbReference type="GO" id="GO:0000785">
    <property type="term" value="C:chromatin"/>
    <property type="evidence" value="ECO:0007669"/>
    <property type="project" value="TreeGrafter"/>
</dbReference>
<dbReference type="EMBL" id="ASPP01023564">
    <property type="protein sequence ID" value="ETO10264.1"/>
    <property type="molecule type" value="Genomic_DNA"/>
</dbReference>
<keyword evidence="2" id="KW-0472">Membrane</keyword>
<dbReference type="AlphaFoldDB" id="X6M8M4"/>
<keyword evidence="2" id="KW-1133">Transmembrane helix</keyword>
<keyword evidence="5" id="KW-1185">Reference proteome</keyword>
<feature type="transmembrane region" description="Helical" evidence="2">
    <location>
        <begin position="200"/>
        <end position="219"/>
    </location>
</feature>
<accession>X6M8M4</accession>
<evidence type="ECO:0000256" key="2">
    <source>
        <dbReference type="SAM" id="Phobius"/>
    </source>
</evidence>
<organism evidence="4 5">
    <name type="scientific">Reticulomyxa filosa</name>
    <dbReference type="NCBI Taxonomy" id="46433"/>
    <lineage>
        <taxon>Eukaryota</taxon>
        <taxon>Sar</taxon>
        <taxon>Rhizaria</taxon>
        <taxon>Retaria</taxon>
        <taxon>Foraminifera</taxon>
        <taxon>Monothalamids</taxon>
        <taxon>Reticulomyxidae</taxon>
        <taxon>Reticulomyxa</taxon>
    </lineage>
</organism>
<feature type="compositionally biased region" description="Basic and acidic residues" evidence="1">
    <location>
        <begin position="27"/>
        <end position="36"/>
    </location>
</feature>